<sequence>MTGGPTGHAGTVRAAPVRPGVGPAGPVAARVRLGVVLVRLVAARVRLGVVAALPAAARVRLAAAPVDSAVGEAAAAARRTAPLHPGRRTGRVVLGRPTGSVVDGPTGEPVTSDRRQRGGSGRSVPRATTVPAGTPERPAPRRGGTVLRPPAVRVPAEVGSGRPAGADRPQGDAEGPAAPIAASARRGAPDGTRSRPVAAGPTVSGRSGAATPPPATAADGPARAVPAAGPAAAVPGPRPLRVVHDRPTARAAAPTRTAPAGLRPLVATGASVVRRRIGPPARAEHTAPTTGRVVRAPPPALPGATGVTVVRPPSGPRAVRAVPRVRPAARPAAGASVVRRRSAAAPAARAETGVRPTAADGRRGPRIGRAPTAPPTAPRRCPPGRRSPTGPTRASSIRRSGTR</sequence>
<feature type="region of interest" description="Disordered" evidence="1">
    <location>
        <begin position="281"/>
        <end position="403"/>
    </location>
</feature>
<feature type="compositionally biased region" description="Low complexity" evidence="1">
    <location>
        <begin position="172"/>
        <end position="186"/>
    </location>
</feature>
<feature type="compositionally biased region" description="Low complexity" evidence="1">
    <location>
        <begin position="216"/>
        <end position="235"/>
    </location>
</feature>
<protein>
    <submittedName>
        <fullName evidence="2">Uncharacterized protein</fullName>
    </submittedName>
</protein>
<evidence type="ECO:0000313" key="3">
    <source>
        <dbReference type="Proteomes" id="UP000198960"/>
    </source>
</evidence>
<proteinExistence type="predicted"/>
<keyword evidence="3" id="KW-1185">Reference proteome</keyword>
<organism evidence="2 3">
    <name type="scientific">Trujillonella endophytica</name>
    <dbReference type="NCBI Taxonomy" id="673521"/>
    <lineage>
        <taxon>Bacteria</taxon>
        <taxon>Bacillati</taxon>
        <taxon>Actinomycetota</taxon>
        <taxon>Actinomycetes</taxon>
        <taxon>Geodermatophilales</taxon>
        <taxon>Geodermatophilaceae</taxon>
        <taxon>Trujillonella</taxon>
    </lineage>
</organism>
<feature type="compositionally biased region" description="Pro residues" evidence="1">
    <location>
        <begin position="372"/>
        <end position="381"/>
    </location>
</feature>
<gene>
    <name evidence="2" type="ORF">SAMN05660991_02146</name>
</gene>
<name>A0A1H8T8R5_9ACTN</name>
<dbReference type="AlphaFoldDB" id="A0A1H8T8R5"/>
<feature type="compositionally biased region" description="Low complexity" evidence="1">
    <location>
        <begin position="384"/>
        <end position="393"/>
    </location>
</feature>
<dbReference type="STRING" id="673521.SAMN05660991_02146"/>
<reference evidence="3" key="1">
    <citation type="submission" date="2016-10" db="EMBL/GenBank/DDBJ databases">
        <authorList>
            <person name="Varghese N."/>
            <person name="Submissions S."/>
        </authorList>
    </citation>
    <scope>NUCLEOTIDE SEQUENCE [LARGE SCALE GENOMIC DNA]</scope>
    <source>
        <strain evidence="3">DSM 45413</strain>
    </source>
</reference>
<dbReference type="EMBL" id="FOEE01000005">
    <property type="protein sequence ID" value="SEO87271.1"/>
    <property type="molecule type" value="Genomic_DNA"/>
</dbReference>
<accession>A0A1H8T8R5</accession>
<feature type="compositionally biased region" description="Polar residues" evidence="1">
    <location>
        <begin position="394"/>
        <end position="403"/>
    </location>
</feature>
<evidence type="ECO:0000256" key="1">
    <source>
        <dbReference type="SAM" id="MobiDB-lite"/>
    </source>
</evidence>
<feature type="region of interest" description="Disordered" evidence="1">
    <location>
        <begin position="79"/>
        <end position="239"/>
    </location>
</feature>
<evidence type="ECO:0000313" key="2">
    <source>
        <dbReference type="EMBL" id="SEO87271.1"/>
    </source>
</evidence>
<feature type="compositionally biased region" description="Low complexity" evidence="1">
    <location>
        <begin position="309"/>
        <end position="350"/>
    </location>
</feature>
<dbReference type="Proteomes" id="UP000198960">
    <property type="component" value="Unassembled WGS sequence"/>
</dbReference>